<evidence type="ECO:0000313" key="1">
    <source>
        <dbReference type="EMBL" id="JAD58846.1"/>
    </source>
</evidence>
<sequence>MVVNGFRWMNFAAEIRDGRWIWVQ</sequence>
<reference evidence="1" key="1">
    <citation type="submission" date="2014-09" db="EMBL/GenBank/DDBJ databases">
        <authorList>
            <person name="Magalhaes I.L.F."/>
            <person name="Oliveira U."/>
            <person name="Santos F.R."/>
            <person name="Vidigal T.H.D.A."/>
            <person name="Brescovit A.D."/>
            <person name="Santos A.J."/>
        </authorList>
    </citation>
    <scope>NUCLEOTIDE SEQUENCE</scope>
    <source>
        <tissue evidence="1">Shoot tissue taken approximately 20 cm above the soil surface</tissue>
    </source>
</reference>
<protein>
    <submittedName>
        <fullName evidence="1">Uncharacterized protein</fullName>
    </submittedName>
</protein>
<dbReference type="AlphaFoldDB" id="A0A0A9B638"/>
<accession>A0A0A9B638</accession>
<dbReference type="EMBL" id="GBRH01239049">
    <property type="protein sequence ID" value="JAD58846.1"/>
    <property type="molecule type" value="Transcribed_RNA"/>
</dbReference>
<organism evidence="1">
    <name type="scientific">Arundo donax</name>
    <name type="common">Giant reed</name>
    <name type="synonym">Donax arundinaceus</name>
    <dbReference type="NCBI Taxonomy" id="35708"/>
    <lineage>
        <taxon>Eukaryota</taxon>
        <taxon>Viridiplantae</taxon>
        <taxon>Streptophyta</taxon>
        <taxon>Embryophyta</taxon>
        <taxon>Tracheophyta</taxon>
        <taxon>Spermatophyta</taxon>
        <taxon>Magnoliopsida</taxon>
        <taxon>Liliopsida</taxon>
        <taxon>Poales</taxon>
        <taxon>Poaceae</taxon>
        <taxon>PACMAD clade</taxon>
        <taxon>Arundinoideae</taxon>
        <taxon>Arundineae</taxon>
        <taxon>Arundo</taxon>
    </lineage>
</organism>
<reference evidence="1" key="2">
    <citation type="journal article" date="2015" name="Data Brief">
        <title>Shoot transcriptome of the giant reed, Arundo donax.</title>
        <authorList>
            <person name="Barrero R.A."/>
            <person name="Guerrero F.D."/>
            <person name="Moolhuijzen P."/>
            <person name="Goolsby J.A."/>
            <person name="Tidwell J."/>
            <person name="Bellgard S.E."/>
            <person name="Bellgard M.I."/>
        </authorList>
    </citation>
    <scope>NUCLEOTIDE SEQUENCE</scope>
    <source>
        <tissue evidence="1">Shoot tissue taken approximately 20 cm above the soil surface</tissue>
    </source>
</reference>
<name>A0A0A9B638_ARUDO</name>
<proteinExistence type="predicted"/>